<evidence type="ECO:0000259" key="2">
    <source>
        <dbReference type="PROSITE" id="PS50022"/>
    </source>
</evidence>
<evidence type="ECO:0000256" key="1">
    <source>
        <dbReference type="SAM" id="Phobius"/>
    </source>
</evidence>
<feature type="transmembrane region" description="Helical" evidence="1">
    <location>
        <begin position="382"/>
        <end position="401"/>
    </location>
</feature>
<comment type="caution">
    <text evidence="3">The sequence shown here is derived from an EMBL/GenBank/DDBJ whole genome shotgun (WGS) entry which is preliminary data.</text>
</comment>
<dbReference type="InterPro" id="IPR008979">
    <property type="entry name" value="Galactose-bd-like_sf"/>
</dbReference>
<reference evidence="3 4" key="1">
    <citation type="journal article" date="2015" name="Nature">
        <title>rRNA introns, odd ribosomes, and small enigmatic genomes across a large radiation of phyla.</title>
        <authorList>
            <person name="Brown C.T."/>
            <person name="Hug L.A."/>
            <person name="Thomas B.C."/>
            <person name="Sharon I."/>
            <person name="Castelle C.J."/>
            <person name="Singh A."/>
            <person name="Wilkins M.J."/>
            <person name="Williams K.H."/>
            <person name="Banfield J.F."/>
        </authorList>
    </citation>
    <scope>NUCLEOTIDE SEQUENCE [LARGE SCALE GENOMIC DNA]</scope>
</reference>
<feature type="transmembrane region" description="Helical" evidence="1">
    <location>
        <begin position="326"/>
        <end position="345"/>
    </location>
</feature>
<feature type="transmembrane region" description="Helical" evidence="1">
    <location>
        <begin position="152"/>
        <end position="169"/>
    </location>
</feature>
<feature type="transmembrane region" description="Helical" evidence="1">
    <location>
        <begin position="408"/>
        <end position="428"/>
    </location>
</feature>
<protein>
    <recommendedName>
        <fullName evidence="2">F5/8 type C domain-containing protein</fullName>
    </recommendedName>
</protein>
<evidence type="ECO:0000313" key="4">
    <source>
        <dbReference type="Proteomes" id="UP000033918"/>
    </source>
</evidence>
<dbReference type="PROSITE" id="PS50022">
    <property type="entry name" value="FA58C_3"/>
    <property type="match status" value="1"/>
</dbReference>
<dbReference type="Pfam" id="PF00754">
    <property type="entry name" value="F5_F8_type_C"/>
    <property type="match status" value="1"/>
</dbReference>
<evidence type="ECO:0000313" key="3">
    <source>
        <dbReference type="EMBL" id="KKR88425.1"/>
    </source>
</evidence>
<dbReference type="Gene3D" id="2.60.120.260">
    <property type="entry name" value="Galactose-binding domain-like"/>
    <property type="match status" value="1"/>
</dbReference>
<accession>A0A0G0WVG5</accession>
<feature type="transmembrane region" description="Helical" evidence="1">
    <location>
        <begin position="176"/>
        <end position="194"/>
    </location>
</feature>
<feature type="transmembrane region" description="Helical" evidence="1">
    <location>
        <begin position="269"/>
        <end position="287"/>
    </location>
</feature>
<proteinExistence type="predicted"/>
<dbReference type="AlphaFoldDB" id="A0A0G0WVG5"/>
<dbReference type="SUPFAM" id="SSF49785">
    <property type="entry name" value="Galactose-binding domain-like"/>
    <property type="match status" value="1"/>
</dbReference>
<feature type="transmembrane region" description="Helical" evidence="1">
    <location>
        <begin position="73"/>
        <end position="94"/>
    </location>
</feature>
<feature type="transmembrane region" description="Helical" evidence="1">
    <location>
        <begin position="128"/>
        <end position="146"/>
    </location>
</feature>
<name>A0A0G0WVG5_9BACT</name>
<gene>
    <name evidence="3" type="ORF">UU38_C0007G0007</name>
</gene>
<feature type="transmembrane region" description="Helical" evidence="1">
    <location>
        <begin position="294"/>
        <end position="314"/>
    </location>
</feature>
<feature type="transmembrane region" description="Helical" evidence="1">
    <location>
        <begin position="200"/>
        <end position="217"/>
    </location>
</feature>
<dbReference type="InterPro" id="IPR000421">
    <property type="entry name" value="FA58C"/>
</dbReference>
<organism evidence="3 4">
    <name type="scientific">Candidatus Wolfebacteria bacterium GW2011_GWB1_41_12</name>
    <dbReference type="NCBI Taxonomy" id="1619006"/>
    <lineage>
        <taxon>Bacteria</taxon>
        <taxon>Candidatus Wolfeibacteriota</taxon>
    </lineage>
</organism>
<keyword evidence="1" id="KW-0472">Membrane</keyword>
<keyword evidence="1" id="KW-0812">Transmembrane</keyword>
<dbReference type="Proteomes" id="UP000033918">
    <property type="component" value="Unassembled WGS sequence"/>
</dbReference>
<sequence>MNFILVLFFVIVISYGQILGMHVWQDDNGLFFKLAHINEPAGYFGIGPFGTGTYKYTIAPYIPIYKIFGYATFPYFFLNLILYSLSVICVYKVFSRILGEKGGKIAGFLYAAGYIASDGIIRLFSSPLFSLSIILISLFLLSYWNYYRWKKIGWYFFAVLFFFLAIEFIRARTHYLIGVAILFELIFFSFRQPLKSTLQSLLRLIPFAAIFYQYYVLGADHRTGQIKIYVLSILNGDFQKLYGLVSSWSNLVFPDWLTNKLFLVGTRPLWFIAISVLVFILALLLLRKNLKSRILFLFFVLALGIWTIASKTIFTTTLLNLGAREIFIAFLGGALIIIFFAVYFVLKRFKNLYLLLFAWAVLNILAYSAYNPTASYESINRYLTHSFFPLVGMFSIFSVNVGGKNLKIIIMGLIIAWGLGNVINSAIYQNRILTVRSNPVRNFYQQLKKYVPSVKKGDVFYFDVAPSDRSYYNDAFSVASMPETTALAWRYGVDRYDIKLFTSFDELNSQVKEGKVDPKHIYSFWYSGKNLSDTSVGVRKYFLTGLPDKKMIFDEQLSFKARLTKGKEGTYWENGEVVIDLGEGVESLVPTEVVFEAKSLYPNLDTADFPLVAASSSPKSVPNPSFVKTALSYGQEKNILMRANYESSSFWQERKIGNLNDSNTSTVWQPDRIKWKDRREWFQINLNGVRKVSKLVWINGFGNNTPTKYKVEVSIDGKIWTEVVKVEETLRIDDKTPRIIFFKPIEARNVRMTFLESLNGDSPGIAEAWVVSSDFENLDIMAAENFLLSPFSRVSDMDIFTLLASFLRSFGRVKVYWMEGDTNIWQTTEVSSINLIYDGNFHRYSITIPPKGLVIKKLKLADFTAPSEIIIKGLEVLWPRP</sequence>
<keyword evidence="1" id="KW-1133">Transmembrane helix</keyword>
<dbReference type="EMBL" id="LCAK01000007">
    <property type="protein sequence ID" value="KKR88425.1"/>
    <property type="molecule type" value="Genomic_DNA"/>
</dbReference>
<feature type="domain" description="F5/8 type C" evidence="2">
    <location>
        <begin position="628"/>
        <end position="773"/>
    </location>
</feature>
<feature type="transmembrane region" description="Helical" evidence="1">
    <location>
        <begin position="352"/>
        <end position="370"/>
    </location>
</feature>